<evidence type="ECO:0000313" key="2">
    <source>
        <dbReference type="Proteomes" id="UP000828941"/>
    </source>
</evidence>
<evidence type="ECO:0000313" key="1">
    <source>
        <dbReference type="EMBL" id="KAI4306208.1"/>
    </source>
</evidence>
<reference evidence="1 2" key="1">
    <citation type="journal article" date="2022" name="DNA Res.">
        <title>Chromosomal-level genome assembly of the orchid tree Bauhinia variegata (Leguminosae; Cercidoideae) supports the allotetraploid origin hypothesis of Bauhinia.</title>
        <authorList>
            <person name="Zhong Y."/>
            <person name="Chen Y."/>
            <person name="Zheng D."/>
            <person name="Pang J."/>
            <person name="Liu Y."/>
            <person name="Luo S."/>
            <person name="Meng S."/>
            <person name="Qian L."/>
            <person name="Wei D."/>
            <person name="Dai S."/>
            <person name="Zhou R."/>
        </authorList>
    </citation>
    <scope>NUCLEOTIDE SEQUENCE [LARGE SCALE GENOMIC DNA]</scope>
    <source>
        <strain evidence="1">BV-YZ2020</strain>
    </source>
</reference>
<keyword evidence="2" id="KW-1185">Reference proteome</keyword>
<gene>
    <name evidence="1" type="ORF">L6164_029503</name>
</gene>
<name>A0ACB9LAT2_BAUVA</name>
<proteinExistence type="predicted"/>
<dbReference type="EMBL" id="CM039437">
    <property type="protein sequence ID" value="KAI4306208.1"/>
    <property type="molecule type" value="Genomic_DNA"/>
</dbReference>
<accession>A0ACB9LAT2</accession>
<sequence length="348" mass="38385">MASNGAKEPSLPRPLDSEAQNIKRQLNKRRYLRCRSAPLAGLAAPEKNGIDSNPRSESILGKLHPSLRQVAICLAAYLGVGAVVFYLVRHQLKGKKTNGFLDAVYFTIVTMTTLGYGDLVPNSVLTKLLACAFVFTGMAMVALILSKAADYLVEKQEIFLIKALNRKKLGETDVLRKVQVNRTRYKLVLVLFLLLIFIVVGTTVLATVEKLSLVDAFYCVCSTLTTLGYGDKSFSTKAGRVFAVFWIWTGTICLGQLFLYVAELKTESRQKELVNWVLNKKMTHLDLEAADLDGDGTVGAAEFVIYKLKEMGKVTQNDISLILKEFEELDVDQSGTLSFADIALAQGI</sequence>
<protein>
    <submittedName>
        <fullName evidence="1">Uncharacterized protein</fullName>
    </submittedName>
</protein>
<dbReference type="Proteomes" id="UP000828941">
    <property type="component" value="Chromosome 12"/>
</dbReference>
<organism evidence="1 2">
    <name type="scientific">Bauhinia variegata</name>
    <name type="common">Purple orchid tree</name>
    <name type="synonym">Phanera variegata</name>
    <dbReference type="NCBI Taxonomy" id="167791"/>
    <lineage>
        <taxon>Eukaryota</taxon>
        <taxon>Viridiplantae</taxon>
        <taxon>Streptophyta</taxon>
        <taxon>Embryophyta</taxon>
        <taxon>Tracheophyta</taxon>
        <taxon>Spermatophyta</taxon>
        <taxon>Magnoliopsida</taxon>
        <taxon>eudicotyledons</taxon>
        <taxon>Gunneridae</taxon>
        <taxon>Pentapetalae</taxon>
        <taxon>rosids</taxon>
        <taxon>fabids</taxon>
        <taxon>Fabales</taxon>
        <taxon>Fabaceae</taxon>
        <taxon>Cercidoideae</taxon>
        <taxon>Cercideae</taxon>
        <taxon>Bauhiniinae</taxon>
        <taxon>Bauhinia</taxon>
    </lineage>
</organism>
<comment type="caution">
    <text evidence="1">The sequence shown here is derived from an EMBL/GenBank/DDBJ whole genome shotgun (WGS) entry which is preliminary data.</text>
</comment>